<dbReference type="Gene3D" id="3.20.20.370">
    <property type="entry name" value="Glycoside hydrolase/deacetylase"/>
    <property type="match status" value="1"/>
</dbReference>
<dbReference type="Proteomes" id="UP001198402">
    <property type="component" value="Unassembled WGS sequence"/>
</dbReference>
<keyword evidence="1" id="KW-0378">Hydrolase</keyword>
<dbReference type="InterPro" id="IPR011330">
    <property type="entry name" value="Glyco_hydro/deAcase_b/a-brl"/>
</dbReference>
<dbReference type="SUPFAM" id="SSF88713">
    <property type="entry name" value="Glycoside hydrolase/deacetylase"/>
    <property type="match status" value="1"/>
</dbReference>
<evidence type="ECO:0000313" key="1">
    <source>
        <dbReference type="EMBL" id="MCA0152849.1"/>
    </source>
</evidence>
<dbReference type="PANTHER" id="PTHR30292:SF0">
    <property type="entry name" value="5-OXOPROLINASE SUBUNIT A"/>
    <property type="match status" value="1"/>
</dbReference>
<protein>
    <submittedName>
        <fullName evidence="1">5-oxoprolinase subunit PxpA</fullName>
        <ecNumber evidence="1">3.5.2.9</ecNumber>
    </submittedName>
</protein>
<organism evidence="1 2">
    <name type="scientific">Winogradskyella vincentii</name>
    <dbReference type="NCBI Taxonomy" id="2877122"/>
    <lineage>
        <taxon>Bacteria</taxon>
        <taxon>Pseudomonadati</taxon>
        <taxon>Bacteroidota</taxon>
        <taxon>Flavobacteriia</taxon>
        <taxon>Flavobacteriales</taxon>
        <taxon>Flavobacteriaceae</taxon>
        <taxon>Winogradskyella</taxon>
    </lineage>
</organism>
<gene>
    <name evidence="1" type="primary">pxpA</name>
    <name evidence="1" type="ORF">LBV24_06450</name>
</gene>
<dbReference type="EC" id="3.5.2.9" evidence="1"/>
<dbReference type="NCBIfam" id="NF003814">
    <property type="entry name" value="PRK05406.1-3"/>
    <property type="match status" value="1"/>
</dbReference>
<comment type="caution">
    <text evidence="1">The sequence shown here is derived from an EMBL/GenBank/DDBJ whole genome shotgun (WGS) entry which is preliminary data.</text>
</comment>
<name>A0ABS7Y0S3_9FLAO</name>
<reference evidence="2" key="1">
    <citation type="submission" date="2023-07" db="EMBL/GenBank/DDBJ databases">
        <authorList>
            <person name="Yue Y."/>
        </authorList>
    </citation>
    <scope>NUCLEOTIDE SEQUENCE [LARGE SCALE GENOMIC DNA]</scope>
    <source>
        <strain evidence="2">2Y89</strain>
    </source>
</reference>
<sequence>MTKTYSVDINADLGEGIGNEEMLMPFLSSCNIACGGHAGDKSIIQEVLKLAKQHNVKVGAHPSFPDRENFGRKIMDIEPKDLKVSLLQQIHELKKLADELGLELNHIKPHGALYNLITIDKETANIVVETIKDLDFEVKLYAPFNSVIAKLAIANNIEVVYEAFADRNYNEDLTLVSRKLNNAIKHKKEEVLSHVLGMVKDQKVITVNHQERMIKASTFCVHGDTENALEIVRYLNSELPKNGVEVE</sequence>
<keyword evidence="2" id="KW-1185">Reference proteome</keyword>
<dbReference type="GO" id="GO:0017168">
    <property type="term" value="F:5-oxoprolinase (ATP-hydrolyzing) activity"/>
    <property type="evidence" value="ECO:0007669"/>
    <property type="project" value="UniProtKB-EC"/>
</dbReference>
<dbReference type="RefSeq" id="WP_224477778.1">
    <property type="nucleotide sequence ID" value="NZ_JAIUJS010000003.1"/>
</dbReference>
<dbReference type="PANTHER" id="PTHR30292">
    <property type="entry name" value="UNCHARACTERIZED PROTEIN YBGL-RELATED"/>
    <property type="match status" value="1"/>
</dbReference>
<evidence type="ECO:0000313" key="2">
    <source>
        <dbReference type="Proteomes" id="UP001198402"/>
    </source>
</evidence>
<proteinExistence type="predicted"/>
<accession>A0ABS7Y0S3</accession>
<dbReference type="CDD" id="cd10801">
    <property type="entry name" value="LamB_YcsF_like_1"/>
    <property type="match status" value="1"/>
</dbReference>
<dbReference type="InterPro" id="IPR005501">
    <property type="entry name" value="LamB/YcsF/PxpA-like"/>
</dbReference>
<dbReference type="NCBIfam" id="NF003816">
    <property type="entry name" value="PRK05406.1-5"/>
    <property type="match status" value="1"/>
</dbReference>
<dbReference type="Pfam" id="PF03746">
    <property type="entry name" value="LamB_YcsF"/>
    <property type="match status" value="1"/>
</dbReference>
<dbReference type="EMBL" id="JAIUJS010000003">
    <property type="protein sequence ID" value="MCA0152849.1"/>
    <property type="molecule type" value="Genomic_DNA"/>
</dbReference>